<protein>
    <submittedName>
        <fullName evidence="2">Uncharacterized protein</fullName>
    </submittedName>
</protein>
<evidence type="ECO:0000313" key="2">
    <source>
        <dbReference type="EMBL" id="NNH24855.1"/>
    </source>
</evidence>
<organism evidence="2 3">
    <name type="scientific">Pseudokineococcus marinus</name>
    <dbReference type="NCBI Taxonomy" id="351215"/>
    <lineage>
        <taxon>Bacteria</taxon>
        <taxon>Bacillati</taxon>
        <taxon>Actinomycetota</taxon>
        <taxon>Actinomycetes</taxon>
        <taxon>Kineosporiales</taxon>
        <taxon>Kineosporiaceae</taxon>
        <taxon>Pseudokineococcus</taxon>
    </lineage>
</organism>
<dbReference type="AlphaFoldDB" id="A0A849BTD9"/>
<reference evidence="2 3" key="1">
    <citation type="submission" date="2020-05" db="EMBL/GenBank/DDBJ databases">
        <title>MicrobeNet Type strains.</title>
        <authorList>
            <person name="Nicholson A.C."/>
        </authorList>
    </citation>
    <scope>NUCLEOTIDE SEQUENCE [LARGE SCALE GENOMIC DNA]</scope>
    <source>
        <strain evidence="2 3">JCM 14547</strain>
    </source>
</reference>
<keyword evidence="1" id="KW-0812">Transmembrane</keyword>
<keyword evidence="3" id="KW-1185">Reference proteome</keyword>
<keyword evidence="1" id="KW-0472">Membrane</keyword>
<dbReference type="EMBL" id="JABEMA010000557">
    <property type="protein sequence ID" value="NNH24855.1"/>
    <property type="molecule type" value="Genomic_DNA"/>
</dbReference>
<sequence>MSSSEIHQSTATLLVRRLVALLGVLAFLAGVVLVVTDPVNYIGWVWGVVGIVVGVLAARRKQQTDDGQLLRRTSLRSRG</sequence>
<proteinExistence type="predicted"/>
<comment type="caution">
    <text evidence="2">The sequence shown here is derived from an EMBL/GenBank/DDBJ whole genome shotgun (WGS) entry which is preliminary data.</text>
</comment>
<feature type="transmembrane region" description="Helical" evidence="1">
    <location>
        <begin position="18"/>
        <end position="35"/>
    </location>
</feature>
<feature type="transmembrane region" description="Helical" evidence="1">
    <location>
        <begin position="41"/>
        <end position="58"/>
    </location>
</feature>
<dbReference type="Proteomes" id="UP000555552">
    <property type="component" value="Unassembled WGS sequence"/>
</dbReference>
<dbReference type="RefSeq" id="WP_171204539.1">
    <property type="nucleotide sequence ID" value="NZ_BAAANP010000078.1"/>
</dbReference>
<evidence type="ECO:0000256" key="1">
    <source>
        <dbReference type="SAM" id="Phobius"/>
    </source>
</evidence>
<evidence type="ECO:0000313" key="3">
    <source>
        <dbReference type="Proteomes" id="UP000555552"/>
    </source>
</evidence>
<accession>A0A849BTD9</accession>
<keyword evidence="1" id="KW-1133">Transmembrane helix</keyword>
<name>A0A849BTD9_9ACTN</name>
<gene>
    <name evidence="2" type="ORF">HLB09_17515</name>
</gene>